<dbReference type="EMBL" id="JAACJP010000047">
    <property type="protein sequence ID" value="KAF5371391.1"/>
    <property type="molecule type" value="Genomic_DNA"/>
</dbReference>
<gene>
    <name evidence="1" type="ORF">D9615_009672</name>
</gene>
<evidence type="ECO:0000313" key="1">
    <source>
        <dbReference type="EMBL" id="KAF5371391.1"/>
    </source>
</evidence>
<accession>A0A8H5LW07</accession>
<proteinExistence type="predicted"/>
<reference evidence="1 2" key="1">
    <citation type="journal article" date="2020" name="ISME J.">
        <title>Uncovering the hidden diversity of litter-decomposition mechanisms in mushroom-forming fungi.</title>
        <authorList>
            <person name="Floudas D."/>
            <person name="Bentzer J."/>
            <person name="Ahren D."/>
            <person name="Johansson T."/>
            <person name="Persson P."/>
            <person name="Tunlid A."/>
        </authorList>
    </citation>
    <scope>NUCLEOTIDE SEQUENCE [LARGE SCALE GENOMIC DNA]</scope>
    <source>
        <strain evidence="1 2">CBS 661.87</strain>
    </source>
</reference>
<evidence type="ECO:0000313" key="2">
    <source>
        <dbReference type="Proteomes" id="UP000565441"/>
    </source>
</evidence>
<name>A0A8H5LW07_9AGAR</name>
<dbReference type="Proteomes" id="UP000565441">
    <property type="component" value="Unassembled WGS sequence"/>
</dbReference>
<protein>
    <submittedName>
        <fullName evidence="1">Uncharacterized protein</fullName>
    </submittedName>
</protein>
<organism evidence="1 2">
    <name type="scientific">Tricholomella constricta</name>
    <dbReference type="NCBI Taxonomy" id="117010"/>
    <lineage>
        <taxon>Eukaryota</taxon>
        <taxon>Fungi</taxon>
        <taxon>Dikarya</taxon>
        <taxon>Basidiomycota</taxon>
        <taxon>Agaricomycotina</taxon>
        <taxon>Agaricomycetes</taxon>
        <taxon>Agaricomycetidae</taxon>
        <taxon>Agaricales</taxon>
        <taxon>Tricholomatineae</taxon>
        <taxon>Lyophyllaceae</taxon>
        <taxon>Tricholomella</taxon>
    </lineage>
</organism>
<sequence>MCKIQTNQYRAYLKTTTDTMSSLSEGAKAMMVARLSNITSNLIAVNPVEPKVYLRNRLSKKQYGGLTKFMSLPMDVFLEVSRPCKHHRTYDHRLK</sequence>
<comment type="caution">
    <text evidence="1">The sequence shown here is derived from an EMBL/GenBank/DDBJ whole genome shotgun (WGS) entry which is preliminary data.</text>
</comment>
<keyword evidence="2" id="KW-1185">Reference proteome</keyword>
<dbReference type="AlphaFoldDB" id="A0A8H5LW07"/>